<name>A0A1Z2XT52_9FIRM</name>
<dbReference type="RefSeq" id="WP_066539592.1">
    <property type="nucleotide sequence ID" value="NZ_CP021422.1"/>
</dbReference>
<evidence type="ECO:0000313" key="8">
    <source>
        <dbReference type="Proteomes" id="UP000596035"/>
    </source>
</evidence>
<evidence type="ECO:0000259" key="4">
    <source>
        <dbReference type="PROSITE" id="PS50983"/>
    </source>
</evidence>
<reference evidence="5" key="1">
    <citation type="journal article" date="2017" name="Genome Announc.">
        <title>High-Quality Whole-Genome Sequences of the Oligo-Mouse-Microbiota Bacterial Community.</title>
        <authorList>
            <person name="Garzetti D."/>
            <person name="Brugiroux S."/>
            <person name="Bunk B."/>
            <person name="Pukall R."/>
            <person name="McCoy K.D."/>
            <person name="Macpherson A.J."/>
            <person name="Stecher B."/>
        </authorList>
    </citation>
    <scope>NUCLEOTIDE SEQUENCE</scope>
    <source>
        <strain evidence="5">KB18</strain>
    </source>
</reference>
<dbReference type="Proteomes" id="UP000196710">
    <property type="component" value="Chromosome"/>
</dbReference>
<dbReference type="KEGG" id="amur:ADH66_13655"/>
<feature type="chain" id="PRO_5044568686" evidence="3">
    <location>
        <begin position="22"/>
        <end position="294"/>
    </location>
</feature>
<comment type="similarity">
    <text evidence="1">Belongs to the bacterial solute-binding protein 8 family.</text>
</comment>
<keyword evidence="7" id="KW-1185">Reference proteome</keyword>
<dbReference type="PROSITE" id="PS50983">
    <property type="entry name" value="FE_B12_PBP"/>
    <property type="match status" value="1"/>
</dbReference>
<gene>
    <name evidence="5" type="ORF">ADH66_13655</name>
    <name evidence="6" type="ORF">I5Q82_03995</name>
</gene>
<feature type="domain" description="Fe/B12 periplasmic-binding" evidence="4">
    <location>
        <begin position="37"/>
        <end position="294"/>
    </location>
</feature>
<reference evidence="7" key="2">
    <citation type="submission" date="2017-05" db="EMBL/GenBank/DDBJ databases">
        <title>Improved OligoMM genomes.</title>
        <authorList>
            <person name="Garzetti D."/>
        </authorList>
    </citation>
    <scope>NUCLEOTIDE SEQUENCE [LARGE SCALE GENOMIC DNA]</scope>
    <source>
        <strain evidence="7">KB18</strain>
    </source>
</reference>
<dbReference type="InterPro" id="IPR002491">
    <property type="entry name" value="ABC_transptr_periplasmic_BD"/>
</dbReference>
<sequence length="294" mass="32280">MKRILAFILLLALTLSGCKGSSEPSEESSAAFNGDSRVVCLYGSYAEAWLLAGGELVGVTEDAVKERDLDVGEAQVIGTVKEPNAEAIIALEPDLIIFSEDIAAQVDMVDVFTDAGIAVSGYRVDTFGDYSEMMEEFCGITGHEELLSEYVEKPREQIESARDKYGFKEEGPRVLLIRAFSSGIKAKTDDELAGAIMKDLGCNNIADDHPSMLEDLSLEEVISSDPDYIFVTTMGDEDAALSYLQGVIEENPAWEGLAAIKAGRFHVLPKDLFHYKPNHRWGESYEYLGKLLKE</sequence>
<evidence type="ECO:0000256" key="3">
    <source>
        <dbReference type="SAM" id="SignalP"/>
    </source>
</evidence>
<organism evidence="6 8">
    <name type="scientific">Acutalibacter muris</name>
    <dbReference type="NCBI Taxonomy" id="1796620"/>
    <lineage>
        <taxon>Bacteria</taxon>
        <taxon>Bacillati</taxon>
        <taxon>Bacillota</taxon>
        <taxon>Clostridia</taxon>
        <taxon>Eubacteriales</taxon>
        <taxon>Acutalibacteraceae</taxon>
        <taxon>Acutalibacter</taxon>
    </lineage>
</organism>
<evidence type="ECO:0000256" key="1">
    <source>
        <dbReference type="ARBA" id="ARBA00008814"/>
    </source>
</evidence>
<dbReference type="EMBL" id="CP065321">
    <property type="protein sequence ID" value="QQR30869.1"/>
    <property type="molecule type" value="Genomic_DNA"/>
</dbReference>
<dbReference type="InterPro" id="IPR050902">
    <property type="entry name" value="ABC_Transporter_SBP"/>
</dbReference>
<dbReference type="GO" id="GO:0071281">
    <property type="term" value="P:cellular response to iron ion"/>
    <property type="evidence" value="ECO:0007669"/>
    <property type="project" value="TreeGrafter"/>
</dbReference>
<evidence type="ECO:0000313" key="6">
    <source>
        <dbReference type="EMBL" id="QQR30869.1"/>
    </source>
</evidence>
<evidence type="ECO:0000256" key="2">
    <source>
        <dbReference type="ARBA" id="ARBA00022729"/>
    </source>
</evidence>
<dbReference type="SUPFAM" id="SSF53807">
    <property type="entry name" value="Helical backbone' metal receptor"/>
    <property type="match status" value="1"/>
</dbReference>
<proteinExistence type="inferred from homology"/>
<keyword evidence="2 3" id="KW-0732">Signal</keyword>
<dbReference type="PANTHER" id="PTHR30535:SF34">
    <property type="entry name" value="MOLYBDATE-BINDING PROTEIN MOLA"/>
    <property type="match status" value="1"/>
</dbReference>
<dbReference type="NCBIfam" id="NF038402">
    <property type="entry name" value="TroA_like"/>
    <property type="match status" value="1"/>
</dbReference>
<dbReference type="PROSITE" id="PS51257">
    <property type="entry name" value="PROKAR_LIPOPROTEIN"/>
    <property type="match status" value="1"/>
</dbReference>
<evidence type="ECO:0000313" key="7">
    <source>
        <dbReference type="Proteomes" id="UP000196710"/>
    </source>
</evidence>
<evidence type="ECO:0000313" key="5">
    <source>
        <dbReference type="EMBL" id="ASB41610.1"/>
    </source>
</evidence>
<feature type="signal peptide" evidence="3">
    <location>
        <begin position="1"/>
        <end position="21"/>
    </location>
</feature>
<protein>
    <submittedName>
        <fullName evidence="6">ABC transporter substrate-binding protein</fullName>
    </submittedName>
</protein>
<accession>A0A1Z2XT52</accession>
<dbReference type="EMBL" id="CP021422">
    <property type="protein sequence ID" value="ASB41610.1"/>
    <property type="molecule type" value="Genomic_DNA"/>
</dbReference>
<dbReference type="AlphaFoldDB" id="A0A1Z2XT52"/>
<reference evidence="6 8" key="3">
    <citation type="submission" date="2020-11" db="EMBL/GenBank/DDBJ databases">
        <title>Closed and high quality bacterial genomes of the OMM12 community.</title>
        <authorList>
            <person name="Marbouty M."/>
            <person name="Lamy-Besnier Q."/>
            <person name="Debarbieux L."/>
            <person name="Koszul R."/>
        </authorList>
    </citation>
    <scope>NUCLEOTIDE SEQUENCE [LARGE SCALE GENOMIC DNA]</scope>
    <source>
        <strain evidence="6 8">KB18</strain>
    </source>
</reference>
<dbReference type="Proteomes" id="UP000596035">
    <property type="component" value="Chromosome"/>
</dbReference>
<dbReference type="Gene3D" id="3.40.50.1980">
    <property type="entry name" value="Nitrogenase molybdenum iron protein domain"/>
    <property type="match status" value="2"/>
</dbReference>
<dbReference type="InterPro" id="IPR054828">
    <property type="entry name" value="Vit_B12_bind_prot"/>
</dbReference>
<dbReference type="Pfam" id="PF01497">
    <property type="entry name" value="Peripla_BP_2"/>
    <property type="match status" value="1"/>
</dbReference>
<dbReference type="PANTHER" id="PTHR30535">
    <property type="entry name" value="VITAMIN B12-BINDING PROTEIN"/>
    <property type="match status" value="1"/>
</dbReference>